<dbReference type="InterPro" id="IPR011990">
    <property type="entry name" value="TPR-like_helical_dom_sf"/>
</dbReference>
<dbReference type="Pfam" id="PF12771">
    <property type="entry name" value="SusD-like_2"/>
    <property type="match status" value="1"/>
</dbReference>
<dbReference type="Proteomes" id="UP001193389">
    <property type="component" value="Chromosome"/>
</dbReference>
<proteinExistence type="predicted"/>
<keyword evidence="2" id="KW-1185">Reference proteome</keyword>
<evidence type="ECO:0008006" key="3">
    <source>
        <dbReference type="Google" id="ProtNLM"/>
    </source>
</evidence>
<organism evidence="1 2">
    <name type="scientific">Aquipluma nitroreducens</name>
    <dbReference type="NCBI Taxonomy" id="2010828"/>
    <lineage>
        <taxon>Bacteria</taxon>
        <taxon>Pseudomonadati</taxon>
        <taxon>Bacteroidota</taxon>
        <taxon>Bacteroidia</taxon>
        <taxon>Marinilabiliales</taxon>
        <taxon>Prolixibacteraceae</taxon>
        <taxon>Aquipluma</taxon>
    </lineage>
</organism>
<reference evidence="1" key="1">
    <citation type="journal article" date="2020" name="Int. J. Syst. Evol. Microbiol.">
        <title>Aquipluma nitroreducens gen. nov. sp. nov., a novel facultatively anaerobic bacterium isolated from a freshwater lake.</title>
        <authorList>
            <person name="Watanabe M."/>
            <person name="Kojima H."/>
            <person name="Fukui M."/>
        </authorList>
    </citation>
    <scope>NUCLEOTIDE SEQUENCE</scope>
    <source>
        <strain evidence="1">MeG22</strain>
    </source>
</reference>
<dbReference type="InterPro" id="IPR041662">
    <property type="entry name" value="SusD-like_2"/>
</dbReference>
<evidence type="ECO:0000313" key="2">
    <source>
        <dbReference type="Proteomes" id="UP001193389"/>
    </source>
</evidence>
<accession>A0A5K7S9W6</accession>
<dbReference type="Gene3D" id="1.25.40.390">
    <property type="match status" value="1"/>
</dbReference>
<name>A0A5K7S9W6_9BACT</name>
<dbReference type="SUPFAM" id="SSF48452">
    <property type="entry name" value="TPR-like"/>
    <property type="match status" value="1"/>
</dbReference>
<evidence type="ECO:0000313" key="1">
    <source>
        <dbReference type="EMBL" id="BBE18378.1"/>
    </source>
</evidence>
<dbReference type="AlphaFoldDB" id="A0A5K7S9W6"/>
<sequence>MVFAVGLSSCQKFEDLEKDPNRPGDVPPSLVFTRVLYKLYYSPWSDQMRWGQFHCSNYAYYDDQEYDWTTTDFNYNQLKNVNQMISEATRVGLADNNPYSAIGKFFKAYFFVDMSLRLGDVPMTDALKSLENTAPKYDTQKAVFKQALTWLEESNTELQTLINSNDQSLTGDFMLGNDLKKWQKVVNSYKLRVLIALSKKESDTDLNIKAQFANVVNNPTKYPVMTSLDDNLKFTYNSSDTKYPLNQDNYGQTATRNNMAATYLNTLVSLKDPRTFIVADPAPAKIKAGLTASDYEAYVGASSGESLDDMSTKMLNGEYSPISKSHYYSSYLGEPCIQIGYSEVCFSIAEAINRGWVAGNAEDYYTKGIKASWTFHGVTDVETKWTAYYAQPSVKLSSTSASALTQILTQKYLAFFQNSGWEAYNNYRRTGVPTFLTGPGTANSGRIAKRWQYPSSERTTNATNYNAALTSQFGAATDDINSEMWIIK</sequence>
<gene>
    <name evidence="1" type="ORF">AQPE_2540</name>
</gene>
<protein>
    <recommendedName>
        <fullName evidence="3">SusD/RagB family nutrient-binding outer membrane lipoprotein</fullName>
    </recommendedName>
</protein>
<dbReference type="EMBL" id="AP018694">
    <property type="protein sequence ID" value="BBE18378.1"/>
    <property type="molecule type" value="Genomic_DNA"/>
</dbReference>
<dbReference type="KEGG" id="anf:AQPE_2540"/>